<feature type="domain" description="Calcineurin-like phosphoesterase" evidence="1">
    <location>
        <begin position="4"/>
        <end position="209"/>
    </location>
</feature>
<dbReference type="InterPro" id="IPR050535">
    <property type="entry name" value="DNA_Repair-Maintenance_Comp"/>
</dbReference>
<organismHost>
    <name type="scientific">Bacillus subtilis</name>
    <dbReference type="NCBI Taxonomy" id="1423"/>
</organismHost>
<evidence type="ECO:0000313" key="2">
    <source>
        <dbReference type="EMBL" id="APZ82567.1"/>
    </source>
</evidence>
<gene>
    <name evidence="2" type="ORF">Goe3_c10600</name>
</gene>
<protein>
    <submittedName>
        <fullName evidence="2">Metallophosphoesterase</fullName>
    </submittedName>
</protein>
<dbReference type="Proteomes" id="UP000221795">
    <property type="component" value="Segment"/>
</dbReference>
<dbReference type="SUPFAM" id="SSF56300">
    <property type="entry name" value="Metallo-dependent phosphatases"/>
    <property type="match status" value="1"/>
</dbReference>
<dbReference type="GO" id="GO:0016787">
    <property type="term" value="F:hydrolase activity"/>
    <property type="evidence" value="ECO:0007669"/>
    <property type="project" value="InterPro"/>
</dbReference>
<keyword evidence="3" id="KW-1185">Reference proteome</keyword>
<organism evidence="2 3">
    <name type="scientific">Bacillus phage vB_BsuM-Goe3</name>
    <dbReference type="NCBI Taxonomy" id="1933063"/>
    <lineage>
        <taxon>Viruses</taxon>
        <taxon>Duplodnaviria</taxon>
        <taxon>Heunggongvirae</taxon>
        <taxon>Uroviricota</taxon>
        <taxon>Caudoviricetes</taxon>
        <taxon>Herelleviridae</taxon>
        <taxon>Bastillevirinae</taxon>
        <taxon>Grisebachstrassevirus</taxon>
        <taxon>Grisebachstrassevirus goe3</taxon>
    </lineage>
</organism>
<proteinExistence type="predicted"/>
<sequence length="354" mass="40663">MKGKVIHFTDFHAHIFEDFAKPDPEFVNDRFRAQIMTLHKVFDIAREHRAALVFGGDLFHKRKTLEDTVYNEVYKVFVENQDVPVQLIRGNHDSRDNTTEARHWLETFEYIPNVSVSSVPEATCIITPNRARINLYTVPYSDDVTFLKEKIKEFAEMQKKSSEPSILAGHIGVDGSETGRYSHRLEGAFKVGDLYSDVFDYVALGHYHKRQFLAGTDNVFYTGNTIQTSFSDEGQEKGVFLIDFDKGGKPKFIPIKNKQFITLTSVDSSTQDIVDNNYVRFVLSKEQAKEVEVFKEKNDNVRVEVQREYKTETRIDISVESNEEQIVAAYTQEFYPNVTEVALDVLKEAATRAI</sequence>
<dbReference type="Gene3D" id="3.60.21.10">
    <property type="match status" value="1"/>
</dbReference>
<dbReference type="PANTHER" id="PTHR30337:SF0">
    <property type="entry name" value="NUCLEASE SBCCD SUBUNIT D"/>
    <property type="match status" value="1"/>
</dbReference>
<accession>A0A217ER54</accession>
<dbReference type="InterPro" id="IPR004843">
    <property type="entry name" value="Calcineurin-like_PHP"/>
</dbReference>
<dbReference type="EMBL" id="KY368640">
    <property type="protein sequence ID" value="APZ82567.1"/>
    <property type="molecule type" value="Genomic_DNA"/>
</dbReference>
<dbReference type="PANTHER" id="PTHR30337">
    <property type="entry name" value="COMPONENT OF ATP-DEPENDENT DSDNA EXONUCLEASE"/>
    <property type="match status" value="1"/>
</dbReference>
<reference evidence="2" key="1">
    <citation type="journal article" date="2017" name="Viruses">
        <title>Characterization of Bacillus subtilis Viruses vB_BsuM-Goe2 and vB_BsuM-Goe3.</title>
        <authorList>
            <person name="Willms I.M."/>
            <person name="Hoppert M."/>
            <person name="Hertel R."/>
        </authorList>
    </citation>
    <scope>NUCLEOTIDE SEQUENCE [LARGE SCALE GENOMIC DNA]</scope>
</reference>
<dbReference type="Pfam" id="PF00149">
    <property type="entry name" value="Metallophos"/>
    <property type="match status" value="1"/>
</dbReference>
<evidence type="ECO:0000313" key="3">
    <source>
        <dbReference type="Proteomes" id="UP000221795"/>
    </source>
</evidence>
<dbReference type="InterPro" id="IPR029052">
    <property type="entry name" value="Metallo-depent_PP-like"/>
</dbReference>
<evidence type="ECO:0000259" key="1">
    <source>
        <dbReference type="Pfam" id="PF00149"/>
    </source>
</evidence>
<name>A0A217ER54_BPGO3</name>